<organism evidence="1 2">
    <name type="scientific">Marasmius oreades</name>
    <name type="common">fairy-ring Marasmius</name>
    <dbReference type="NCBI Taxonomy" id="181124"/>
    <lineage>
        <taxon>Eukaryota</taxon>
        <taxon>Fungi</taxon>
        <taxon>Dikarya</taxon>
        <taxon>Basidiomycota</taxon>
        <taxon>Agaricomycotina</taxon>
        <taxon>Agaricomycetes</taxon>
        <taxon>Agaricomycetidae</taxon>
        <taxon>Agaricales</taxon>
        <taxon>Marasmiineae</taxon>
        <taxon>Marasmiaceae</taxon>
        <taxon>Marasmius</taxon>
    </lineage>
</organism>
<dbReference type="RefSeq" id="XP_043007993.1">
    <property type="nucleotide sequence ID" value="XM_043155524.1"/>
</dbReference>
<proteinExistence type="predicted"/>
<sequence length="474" mass="52665">MYATILATKSDKTLQLRNGKSYVEFSGKEDLDTQTLAAFDPEVFTISDSCPALETLLQQAVERESQAPDDPIEAFDETAMSSAPDLPATHNVNKKRPFVEKTEAAHNGHRHRKRSKKRARLIGSEGHLHGRNAPAIQTCIAVPSNVDAFTLPAATGGYIGKDLTVERGAVRDVEWFRSQPGWTYLKWDGSRALSIVDKAQRLIVVGLKKIQDKMYDDDVEKVAELLERARSTKMTLGPADTNHLCGEGFPAAACGWSMGQGQKQPMHTGGKYAGVMQELIAEPCIQRVASVQDAGFACWSFKNYKYYLDAMKKLGASVERFEPNFERSQFASITFNFGPQVCTCEHTNAKNCPHSMCAITAAGKFDHTKGGHLVLPDLKVIIEFPSGCTLLLPSAILRHHNTPIQPGETRYSVTQYSAGGIFRWLEYGNRTEVELRAQDPACIQEVYAERKGRWAKMVNMFVTLDEVRQYHSAV</sequence>
<evidence type="ECO:0000313" key="1">
    <source>
        <dbReference type="EMBL" id="KAG7091523.1"/>
    </source>
</evidence>
<comment type="caution">
    <text evidence="1">The sequence shown here is derived from an EMBL/GenBank/DDBJ whole genome shotgun (WGS) entry which is preliminary data.</text>
</comment>
<dbReference type="KEGG" id="more:E1B28_010552"/>
<dbReference type="EMBL" id="CM032186">
    <property type="protein sequence ID" value="KAG7091523.1"/>
    <property type="molecule type" value="Genomic_DNA"/>
</dbReference>
<accession>A0A9P7RXZ6</accession>
<dbReference type="OrthoDB" id="3020801at2759"/>
<gene>
    <name evidence="1" type="ORF">E1B28_010552</name>
</gene>
<keyword evidence="2" id="KW-1185">Reference proteome</keyword>
<dbReference type="Gene3D" id="3.60.130.30">
    <property type="match status" value="1"/>
</dbReference>
<protein>
    <submittedName>
        <fullName evidence="1">Uncharacterized protein</fullName>
    </submittedName>
</protein>
<dbReference type="AlphaFoldDB" id="A0A9P7RXZ6"/>
<name>A0A9P7RXZ6_9AGAR</name>
<reference evidence="1" key="1">
    <citation type="journal article" date="2021" name="Genome Biol. Evol.">
        <title>The assembled and annotated genome of the fairy-ring fungus Marasmius oreades.</title>
        <authorList>
            <person name="Hiltunen M."/>
            <person name="Ament-Velasquez S.L."/>
            <person name="Johannesson H."/>
        </authorList>
    </citation>
    <scope>NUCLEOTIDE SEQUENCE</scope>
    <source>
        <strain evidence="1">03SP1</strain>
    </source>
</reference>
<evidence type="ECO:0000313" key="2">
    <source>
        <dbReference type="Proteomes" id="UP001049176"/>
    </source>
</evidence>
<dbReference type="Proteomes" id="UP001049176">
    <property type="component" value="Chromosome 6"/>
</dbReference>
<dbReference type="GeneID" id="66079628"/>